<sequence length="155" mass="17464">MEPGNKTMSNQAAQKAPSNHLVNDPLYEVRMQYEKESGSDVIRMIFSDDYNCPSDLDKYLGEKPKNLSHADEEFDVLGWWKFNSVRSSMTPRVVEALLCSQDWIREAKTTDAAGTINGAESIEAVEDLEKSLSRLNINMGELDGVYFNFVVSSNM</sequence>
<accession>A0AAD8J8P1</accession>
<comment type="caution">
    <text evidence="2">The sequence shown here is derived from an EMBL/GenBank/DDBJ whole genome shotgun (WGS) entry which is preliminary data.</text>
</comment>
<reference evidence="2" key="2">
    <citation type="submission" date="2023-05" db="EMBL/GenBank/DDBJ databases">
        <authorList>
            <person name="Schelkunov M.I."/>
        </authorList>
    </citation>
    <scope>NUCLEOTIDE SEQUENCE</scope>
    <source>
        <strain evidence="2">Hsosn_3</strain>
        <tissue evidence="2">Leaf</tissue>
    </source>
</reference>
<evidence type="ECO:0000313" key="2">
    <source>
        <dbReference type="EMBL" id="KAK1399323.1"/>
    </source>
</evidence>
<evidence type="ECO:0000313" key="3">
    <source>
        <dbReference type="Proteomes" id="UP001237642"/>
    </source>
</evidence>
<proteinExistence type="predicted"/>
<evidence type="ECO:0008006" key="4">
    <source>
        <dbReference type="Google" id="ProtNLM"/>
    </source>
</evidence>
<organism evidence="2 3">
    <name type="scientific">Heracleum sosnowskyi</name>
    <dbReference type="NCBI Taxonomy" id="360622"/>
    <lineage>
        <taxon>Eukaryota</taxon>
        <taxon>Viridiplantae</taxon>
        <taxon>Streptophyta</taxon>
        <taxon>Embryophyta</taxon>
        <taxon>Tracheophyta</taxon>
        <taxon>Spermatophyta</taxon>
        <taxon>Magnoliopsida</taxon>
        <taxon>eudicotyledons</taxon>
        <taxon>Gunneridae</taxon>
        <taxon>Pentapetalae</taxon>
        <taxon>asterids</taxon>
        <taxon>campanulids</taxon>
        <taxon>Apiales</taxon>
        <taxon>Apiaceae</taxon>
        <taxon>Apioideae</taxon>
        <taxon>apioid superclade</taxon>
        <taxon>Tordylieae</taxon>
        <taxon>Tordyliinae</taxon>
        <taxon>Heracleum</taxon>
    </lineage>
</organism>
<dbReference type="EMBL" id="JAUIZM010000002">
    <property type="protein sequence ID" value="KAK1399323.1"/>
    <property type="molecule type" value="Genomic_DNA"/>
</dbReference>
<dbReference type="PANTHER" id="PTHR23272">
    <property type="entry name" value="BED FINGER-RELATED"/>
    <property type="match status" value="1"/>
</dbReference>
<dbReference type="AlphaFoldDB" id="A0AAD8J8P1"/>
<evidence type="ECO:0000256" key="1">
    <source>
        <dbReference type="SAM" id="MobiDB-lite"/>
    </source>
</evidence>
<dbReference type="PANTHER" id="PTHR23272:SF184">
    <property type="entry name" value="OS03G0311250 PROTEIN"/>
    <property type="match status" value="1"/>
</dbReference>
<protein>
    <recommendedName>
        <fullName evidence="4">HAT C-terminal dimerisation domain-containing protein</fullName>
    </recommendedName>
</protein>
<gene>
    <name evidence="2" type="ORF">POM88_009186</name>
</gene>
<name>A0AAD8J8P1_9APIA</name>
<reference evidence="2" key="1">
    <citation type="submission" date="2023-02" db="EMBL/GenBank/DDBJ databases">
        <title>Genome of toxic invasive species Heracleum sosnowskyi carries increased number of genes despite the absence of recent whole-genome duplications.</title>
        <authorList>
            <person name="Schelkunov M."/>
            <person name="Shtratnikova V."/>
            <person name="Makarenko M."/>
            <person name="Klepikova A."/>
            <person name="Omelchenko D."/>
            <person name="Novikova G."/>
            <person name="Obukhova E."/>
            <person name="Bogdanov V."/>
            <person name="Penin A."/>
            <person name="Logacheva M."/>
        </authorList>
    </citation>
    <scope>NUCLEOTIDE SEQUENCE</scope>
    <source>
        <strain evidence="2">Hsosn_3</strain>
        <tissue evidence="2">Leaf</tissue>
    </source>
</reference>
<keyword evidence="3" id="KW-1185">Reference proteome</keyword>
<feature type="region of interest" description="Disordered" evidence="1">
    <location>
        <begin position="1"/>
        <end position="21"/>
    </location>
</feature>
<dbReference type="Proteomes" id="UP001237642">
    <property type="component" value="Unassembled WGS sequence"/>
</dbReference>